<evidence type="ECO:0000256" key="5">
    <source>
        <dbReference type="ARBA" id="ARBA00022840"/>
    </source>
</evidence>
<evidence type="ECO:0000256" key="7">
    <source>
        <dbReference type="ARBA" id="ARBA00048478"/>
    </source>
</evidence>
<evidence type="ECO:0000256" key="2">
    <source>
        <dbReference type="ARBA" id="ARBA00022679"/>
    </source>
</evidence>
<name>A0A3B0PRX5_MYCSY</name>
<dbReference type="Proteomes" id="UP000259328">
    <property type="component" value="Chromosome"/>
</dbReference>
<dbReference type="EMBL" id="LS991953">
    <property type="protein sequence ID" value="SYV92551.1"/>
    <property type="molecule type" value="Genomic_DNA"/>
</dbReference>
<evidence type="ECO:0000256" key="6">
    <source>
        <dbReference type="ARBA" id="ARBA00047615"/>
    </source>
</evidence>
<dbReference type="InterPro" id="IPR011994">
    <property type="entry name" value="Cytidylate_kinase_dom"/>
</dbReference>
<protein>
    <recommendedName>
        <fullName evidence="1">(d)CMP kinase</fullName>
        <ecNumber evidence="1">2.7.4.25</ecNumber>
    </recommendedName>
</protein>
<evidence type="ECO:0000256" key="3">
    <source>
        <dbReference type="ARBA" id="ARBA00022741"/>
    </source>
</evidence>
<dbReference type="GO" id="GO:0036431">
    <property type="term" value="F:dCMP kinase activity"/>
    <property type="evidence" value="ECO:0007669"/>
    <property type="project" value="InterPro"/>
</dbReference>
<keyword evidence="5" id="KW-0067">ATP-binding</keyword>
<accession>A0A3B0PRX5</accession>
<gene>
    <name evidence="9" type="primary">cmk_2</name>
    <name evidence="9" type="ORF">NCTC10124_00275</name>
</gene>
<feature type="non-terminal residue" evidence="9">
    <location>
        <position position="145"/>
    </location>
</feature>
<dbReference type="GO" id="GO:0036430">
    <property type="term" value="F:CMP kinase activity"/>
    <property type="evidence" value="ECO:0007669"/>
    <property type="project" value="RHEA"/>
</dbReference>
<feature type="domain" description="Cytidylate kinase" evidence="8">
    <location>
        <begin position="7"/>
        <end position="144"/>
    </location>
</feature>
<evidence type="ECO:0000256" key="1">
    <source>
        <dbReference type="ARBA" id="ARBA00012906"/>
    </source>
</evidence>
<organism evidence="9 10">
    <name type="scientific">Mycoplasmopsis synoviae</name>
    <name type="common">Mycoplasma synoviae</name>
    <dbReference type="NCBI Taxonomy" id="2109"/>
    <lineage>
        <taxon>Bacteria</taxon>
        <taxon>Bacillati</taxon>
        <taxon>Mycoplasmatota</taxon>
        <taxon>Mycoplasmoidales</taxon>
        <taxon>Metamycoplasmataceae</taxon>
        <taxon>Mycoplasmopsis</taxon>
    </lineage>
</organism>
<evidence type="ECO:0000259" key="8">
    <source>
        <dbReference type="Pfam" id="PF02224"/>
    </source>
</evidence>
<evidence type="ECO:0000313" key="10">
    <source>
        <dbReference type="Proteomes" id="UP000259328"/>
    </source>
</evidence>
<dbReference type="SUPFAM" id="SSF52540">
    <property type="entry name" value="P-loop containing nucleoside triphosphate hydrolases"/>
    <property type="match status" value="1"/>
</dbReference>
<dbReference type="GO" id="GO:0005524">
    <property type="term" value="F:ATP binding"/>
    <property type="evidence" value="ECO:0007669"/>
    <property type="project" value="UniProtKB-KW"/>
</dbReference>
<reference evidence="10" key="1">
    <citation type="submission" date="2018-06" db="EMBL/GenBank/DDBJ databases">
        <authorList>
            <consortium name="Pathogen Informatics"/>
        </authorList>
    </citation>
    <scope>NUCLEOTIDE SEQUENCE [LARGE SCALE GENOMIC DNA]</scope>
    <source>
        <strain evidence="10">NCTC10124</strain>
    </source>
</reference>
<comment type="catalytic activity">
    <reaction evidence="6">
        <text>dCMP + ATP = dCDP + ADP</text>
        <dbReference type="Rhea" id="RHEA:25094"/>
        <dbReference type="ChEBI" id="CHEBI:30616"/>
        <dbReference type="ChEBI" id="CHEBI:57566"/>
        <dbReference type="ChEBI" id="CHEBI:58593"/>
        <dbReference type="ChEBI" id="CHEBI:456216"/>
        <dbReference type="EC" id="2.7.4.25"/>
    </reaction>
</comment>
<keyword evidence="3" id="KW-0547">Nucleotide-binding</keyword>
<sequence>MELKVNIAIDGPSGVGKSTVSKLIAKKLNYTFINSGSIYRTIAYHVIKNDIDINNEKDVISSLDFLEFSLSKNEELFYKGENITLILRSEQISISTPVVSKIPEVREFVTSYIQKMTKGKKGFIIDGRDTTFKVMPHADVKIFLW</sequence>
<keyword evidence="2 9" id="KW-0808">Transferase</keyword>
<dbReference type="EC" id="2.7.4.25" evidence="1"/>
<proteinExistence type="predicted"/>
<keyword evidence="4 9" id="KW-0418">Kinase</keyword>
<dbReference type="InterPro" id="IPR027417">
    <property type="entry name" value="P-loop_NTPase"/>
</dbReference>
<dbReference type="AlphaFoldDB" id="A0A3B0PRX5"/>
<dbReference type="Gene3D" id="3.40.50.300">
    <property type="entry name" value="P-loop containing nucleotide triphosphate hydrolases"/>
    <property type="match status" value="1"/>
</dbReference>
<evidence type="ECO:0000256" key="4">
    <source>
        <dbReference type="ARBA" id="ARBA00022777"/>
    </source>
</evidence>
<dbReference type="Pfam" id="PF02224">
    <property type="entry name" value="Cytidylate_kin"/>
    <property type="match status" value="1"/>
</dbReference>
<dbReference type="CDD" id="cd02020">
    <property type="entry name" value="CMPK"/>
    <property type="match status" value="1"/>
</dbReference>
<evidence type="ECO:0000313" key="9">
    <source>
        <dbReference type="EMBL" id="SYV92551.1"/>
    </source>
</evidence>
<comment type="catalytic activity">
    <reaction evidence="7">
        <text>CMP + ATP = CDP + ADP</text>
        <dbReference type="Rhea" id="RHEA:11600"/>
        <dbReference type="ChEBI" id="CHEBI:30616"/>
        <dbReference type="ChEBI" id="CHEBI:58069"/>
        <dbReference type="ChEBI" id="CHEBI:60377"/>
        <dbReference type="ChEBI" id="CHEBI:456216"/>
        <dbReference type="EC" id="2.7.4.25"/>
    </reaction>
</comment>